<dbReference type="PROSITE" id="PS50042">
    <property type="entry name" value="CNMP_BINDING_3"/>
    <property type="match status" value="1"/>
</dbReference>
<dbReference type="InterPro" id="IPR018821">
    <property type="entry name" value="DUF294_put_nucleoTrafse_sb-bd"/>
</dbReference>
<keyword evidence="1 2" id="KW-0129">CBS domain</keyword>
<dbReference type="Proteomes" id="UP000184139">
    <property type="component" value="Unassembled WGS sequence"/>
</dbReference>
<dbReference type="EMBL" id="FQXS01000010">
    <property type="protein sequence ID" value="SHH80970.1"/>
    <property type="molecule type" value="Genomic_DNA"/>
</dbReference>
<dbReference type="SUPFAM" id="SSF81301">
    <property type="entry name" value="Nucleotidyltransferase"/>
    <property type="match status" value="1"/>
</dbReference>
<sequence length="626" mass="71570">MEEAYRYKPYCLLSEDEFAAVAEHLYREAAPKKTVLLTQEITPVDRFRVLTFGAARFFFEFNFSETLKRDLHPGDSFGGISILLNEGIATKTLRIEEDAEMITLDANHFLSLCEKSDAFTEFFTNAFGKSMINRTYAGIISRQVKDKELNLPFFNQPIAAMYRAAVASCSADTPISQAARTMAESNSSALLVRDDERIAGILTDADLRKKAVARQLDLSGPVGAIMSSPVISISDQSLVYEAFLEMIDQDVRHLMLLDQQRDVTGIITEKDLIVAQTKSTYLLIKTVKAAKNIRQLENIHARLTRMLLTPIQNGASTEYITKLITAFSDAIIDKTISFAIDELGPPPCQFAFMIMGSEGREEQTFISDQDNAIVYQDQQDQAAAAAAEDYFNRLAERVCNQLDRAGYRLCTGDNMAKNPKWCQPMSVWQHYFRSWIRTANPQDLLHSSIFFDFRGIWGEVALADKLKENLLGSIDRWPGFLRNLTENTLFFKPPVNFFGKLLVEKKGAHKGCFDIKLAILPIIDFARIYALKNKIADNNTLRRLFRLHKMRVFSDKDYRDLVQTYNYLMRLRFLRQITVIIDEQQQPDNYINPEHLSYLDRAMLKSAFKRIEKFQQKLNFDFTGTL</sequence>
<evidence type="ECO:0000256" key="1">
    <source>
        <dbReference type="ARBA" id="ARBA00023122"/>
    </source>
</evidence>
<gene>
    <name evidence="5" type="ORF">SAMN02745124_02003</name>
</gene>
<dbReference type="Gene3D" id="3.30.460.10">
    <property type="entry name" value="Beta Polymerase, domain 2"/>
    <property type="match status" value="1"/>
</dbReference>
<dbReference type="Pfam" id="PF03445">
    <property type="entry name" value="DUF294"/>
    <property type="match status" value="1"/>
</dbReference>
<dbReference type="AlphaFoldDB" id="A0A1M5W0L9"/>
<dbReference type="STRING" id="1121409.SAMN02745124_02003"/>
<dbReference type="InterPro" id="IPR000644">
    <property type="entry name" value="CBS_dom"/>
</dbReference>
<dbReference type="InterPro" id="IPR043519">
    <property type="entry name" value="NT_sf"/>
</dbReference>
<evidence type="ECO:0000259" key="3">
    <source>
        <dbReference type="PROSITE" id="PS50042"/>
    </source>
</evidence>
<dbReference type="SUPFAM" id="SSF51206">
    <property type="entry name" value="cAMP-binding domain-like"/>
    <property type="match status" value="1"/>
</dbReference>
<dbReference type="InterPro" id="IPR046342">
    <property type="entry name" value="CBS_dom_sf"/>
</dbReference>
<proteinExistence type="predicted"/>
<dbReference type="InterPro" id="IPR000595">
    <property type="entry name" value="cNMP-bd_dom"/>
</dbReference>
<dbReference type="InterPro" id="IPR051257">
    <property type="entry name" value="Diverse_CBS-Domain"/>
</dbReference>
<dbReference type="InterPro" id="IPR005105">
    <property type="entry name" value="GlnD_Uridyltrans_N"/>
</dbReference>
<evidence type="ECO:0000313" key="5">
    <source>
        <dbReference type="EMBL" id="SHH80970.1"/>
    </source>
</evidence>
<dbReference type="Gene3D" id="3.10.580.10">
    <property type="entry name" value="CBS-domain"/>
    <property type="match status" value="1"/>
</dbReference>
<dbReference type="PANTHER" id="PTHR43080">
    <property type="entry name" value="CBS DOMAIN-CONTAINING PROTEIN CBSX3, MITOCHONDRIAL"/>
    <property type="match status" value="1"/>
</dbReference>
<name>A0A1M5W0L9_9BACT</name>
<dbReference type="SMART" id="SM00116">
    <property type="entry name" value="CBS"/>
    <property type="match status" value="2"/>
</dbReference>
<dbReference type="InterPro" id="IPR014710">
    <property type="entry name" value="RmlC-like_jellyroll"/>
</dbReference>
<dbReference type="GO" id="GO:0008773">
    <property type="term" value="F:[protein-PII] uridylyltransferase activity"/>
    <property type="evidence" value="ECO:0007669"/>
    <property type="project" value="InterPro"/>
</dbReference>
<accession>A0A1M5W0L9</accession>
<dbReference type="Pfam" id="PF10335">
    <property type="entry name" value="DUF294_C"/>
    <property type="match status" value="1"/>
</dbReference>
<dbReference type="InterPro" id="IPR018490">
    <property type="entry name" value="cNMP-bd_dom_sf"/>
</dbReference>
<dbReference type="PROSITE" id="PS51371">
    <property type="entry name" value="CBS"/>
    <property type="match status" value="2"/>
</dbReference>
<evidence type="ECO:0000313" key="6">
    <source>
        <dbReference type="Proteomes" id="UP000184139"/>
    </source>
</evidence>
<feature type="domain" description="CBS" evidence="4">
    <location>
        <begin position="161"/>
        <end position="218"/>
    </location>
</feature>
<feature type="domain" description="CBS" evidence="4">
    <location>
        <begin position="226"/>
        <end position="282"/>
    </location>
</feature>
<dbReference type="Pfam" id="PF00571">
    <property type="entry name" value="CBS"/>
    <property type="match status" value="2"/>
</dbReference>
<reference evidence="5 6" key="1">
    <citation type="submission" date="2016-11" db="EMBL/GenBank/DDBJ databases">
        <authorList>
            <person name="Jaros S."/>
            <person name="Januszkiewicz K."/>
            <person name="Wedrychowicz H."/>
        </authorList>
    </citation>
    <scope>NUCLEOTIDE SEQUENCE [LARGE SCALE GENOMIC DNA]</scope>
    <source>
        <strain evidence="5 6">DSM 9705</strain>
    </source>
</reference>
<evidence type="ECO:0000256" key="2">
    <source>
        <dbReference type="PROSITE-ProRule" id="PRU00703"/>
    </source>
</evidence>
<organism evidence="5 6">
    <name type="scientific">Desulfofustis glycolicus DSM 9705</name>
    <dbReference type="NCBI Taxonomy" id="1121409"/>
    <lineage>
        <taxon>Bacteria</taxon>
        <taxon>Pseudomonadati</taxon>
        <taxon>Thermodesulfobacteriota</taxon>
        <taxon>Desulfobulbia</taxon>
        <taxon>Desulfobulbales</taxon>
        <taxon>Desulfocapsaceae</taxon>
        <taxon>Desulfofustis</taxon>
    </lineage>
</organism>
<dbReference type="Gene3D" id="2.60.120.10">
    <property type="entry name" value="Jelly Rolls"/>
    <property type="match status" value="1"/>
</dbReference>
<dbReference type="PANTHER" id="PTHR43080:SF2">
    <property type="entry name" value="CBS DOMAIN-CONTAINING PROTEIN"/>
    <property type="match status" value="1"/>
</dbReference>
<dbReference type="CDD" id="cd05401">
    <property type="entry name" value="NT_GlnE_GlnD_like"/>
    <property type="match status" value="1"/>
</dbReference>
<protein>
    <submittedName>
        <fullName evidence="5">CBS domain-containing protein</fullName>
    </submittedName>
</protein>
<feature type="domain" description="Cyclic nucleotide-binding" evidence="3">
    <location>
        <begin position="13"/>
        <end position="112"/>
    </location>
</feature>
<dbReference type="SUPFAM" id="SSF54631">
    <property type="entry name" value="CBS-domain pair"/>
    <property type="match status" value="1"/>
</dbReference>
<evidence type="ECO:0000259" key="4">
    <source>
        <dbReference type="PROSITE" id="PS51371"/>
    </source>
</evidence>
<dbReference type="CDD" id="cd00038">
    <property type="entry name" value="CAP_ED"/>
    <property type="match status" value="1"/>
</dbReference>
<dbReference type="OrthoDB" id="9808528at2"/>
<keyword evidence="6" id="KW-1185">Reference proteome</keyword>
<dbReference type="RefSeq" id="WP_073375688.1">
    <property type="nucleotide sequence ID" value="NZ_FQXS01000010.1"/>
</dbReference>